<evidence type="ECO:0000313" key="16">
    <source>
        <dbReference type="Proteomes" id="UP000008237"/>
    </source>
</evidence>
<dbReference type="SUPFAM" id="SSF56801">
    <property type="entry name" value="Acetyl-CoA synthetase-like"/>
    <property type="match status" value="1"/>
</dbReference>
<comment type="catalytic activity">
    <reaction evidence="12">
        <text>firefly D-luciferin + ATP + O2 = firefly oxyluciferin + hnu + AMP + CO2 + diphosphate</text>
        <dbReference type="Rhea" id="RHEA:10732"/>
        <dbReference type="ChEBI" id="CHEBI:15379"/>
        <dbReference type="ChEBI" id="CHEBI:16526"/>
        <dbReference type="ChEBI" id="CHEBI:16792"/>
        <dbReference type="ChEBI" id="CHEBI:30212"/>
        <dbReference type="ChEBI" id="CHEBI:30616"/>
        <dbReference type="ChEBI" id="CHEBI:33019"/>
        <dbReference type="ChEBI" id="CHEBI:58038"/>
        <dbReference type="ChEBI" id="CHEBI:456215"/>
        <dbReference type="EC" id="1.13.12.7"/>
    </reaction>
</comment>
<keyword evidence="16" id="KW-1185">Reference proteome</keyword>
<evidence type="ECO:0000256" key="1">
    <source>
        <dbReference type="ARBA" id="ARBA00004275"/>
    </source>
</evidence>
<evidence type="ECO:0000256" key="2">
    <source>
        <dbReference type="ARBA" id="ARBA00006432"/>
    </source>
</evidence>
<sequence>MVTNAFHGMWRLGRIITNSGIRTLNPALRRASTLAQSRIVKGPNNEKIIKSPYGDLPCLSDMLLHEYVWNKAEDYTDKIALECGVTGKKYTYAQAKDATNYIGRSLQNLGLKKGDVVALVTPNLPDSALGFLGILSAGLICTTMNPQYMADEISRQLTESNAKAIITSTAIASMVLTAANACLPPQTPIIVIDDRTKPIPEGCILFDDLITRGKSLPDTNPSRCSIDDVAVLPFSSGTTGLPKGVMLTHRNLVSNINMCEYSLGDNKFLPTTDTFQDVIPAVLPFFHIYGLNGMLLPGLSKGRKFVTIPKFVPEIYLSVLEKTKVNKSLQVQATVLYCVPPLILFMATSPFMKNHHLESVDKIFSGAAPLAQSDVDKFYDKFKFDRDLKFGQGYGLTESSPVAFTESTLKKFSSIGRNVANCEARLVDVTTQRDVSGPGQTGELWIRGPHVMKGYLNNEVATKETLTEDKWLKTGDIAYYDEDYDFYITDRLKELIKVKGFQVPPAELEALLRSHPDVQEAAVVGIPHERYGEVPKAFIVISKDKKPTEQDIQNFVKGKVSDYKELKGGVTFVTDIPKNPSGKILRAHLKKDCAKF</sequence>
<keyword evidence="10" id="KW-0455">Luminescence</keyword>
<dbReference type="InterPro" id="IPR000873">
    <property type="entry name" value="AMP-dep_synth/lig_dom"/>
</dbReference>
<dbReference type="InterPro" id="IPR045851">
    <property type="entry name" value="AMP-bd_C_sf"/>
</dbReference>
<protein>
    <recommendedName>
        <fullName evidence="4">Luciferin 4-monooxygenase</fullName>
        <ecNumber evidence="3">1.13.12.7</ecNumber>
    </recommendedName>
</protein>
<dbReference type="GO" id="GO:0005524">
    <property type="term" value="F:ATP binding"/>
    <property type="evidence" value="ECO:0007669"/>
    <property type="project" value="UniProtKB-KW"/>
</dbReference>
<dbReference type="PANTHER" id="PTHR24096">
    <property type="entry name" value="LONG-CHAIN-FATTY-ACID--COA LIGASE"/>
    <property type="match status" value="1"/>
</dbReference>
<evidence type="ECO:0000256" key="6">
    <source>
        <dbReference type="ARBA" id="ARBA00022840"/>
    </source>
</evidence>
<evidence type="ECO:0000256" key="5">
    <source>
        <dbReference type="ARBA" id="ARBA00022741"/>
    </source>
</evidence>
<comment type="similarity">
    <text evidence="2">Belongs to the ATP-dependent AMP-binding enzyme family.</text>
</comment>
<keyword evidence="5" id="KW-0547">Nucleotide-binding</keyword>
<dbReference type="InParanoid" id="E2BR32"/>
<dbReference type="PROSITE" id="PS00455">
    <property type="entry name" value="AMP_BINDING"/>
    <property type="match status" value="1"/>
</dbReference>
<dbReference type="GO" id="GO:0046949">
    <property type="term" value="P:fatty-acyl-CoA biosynthetic process"/>
    <property type="evidence" value="ECO:0007669"/>
    <property type="project" value="TreeGrafter"/>
</dbReference>
<evidence type="ECO:0000256" key="4">
    <source>
        <dbReference type="ARBA" id="ARBA00019043"/>
    </source>
</evidence>
<dbReference type="AlphaFoldDB" id="E2BR32"/>
<comment type="subcellular location">
    <subcellularLocation>
        <location evidence="1">Peroxisome</location>
    </subcellularLocation>
</comment>
<feature type="domain" description="AMP-dependent synthetase/ligase" evidence="13">
    <location>
        <begin position="70"/>
        <end position="456"/>
    </location>
</feature>
<dbReference type="GO" id="GO:0004497">
    <property type="term" value="F:monooxygenase activity"/>
    <property type="evidence" value="ECO:0007669"/>
    <property type="project" value="UniProtKB-KW"/>
</dbReference>
<dbReference type="Gene3D" id="3.40.50.12780">
    <property type="entry name" value="N-terminal domain of ligase-like"/>
    <property type="match status" value="1"/>
</dbReference>
<evidence type="ECO:0000259" key="14">
    <source>
        <dbReference type="Pfam" id="PF13193"/>
    </source>
</evidence>
<evidence type="ECO:0000256" key="9">
    <source>
        <dbReference type="ARBA" id="ARBA00023140"/>
    </source>
</evidence>
<dbReference type="Gene3D" id="3.30.300.30">
    <property type="match status" value="1"/>
</dbReference>
<dbReference type="FunFam" id="3.40.50.12780:FF:000003">
    <property type="entry name" value="Long-chain-fatty-acid--CoA ligase FadD"/>
    <property type="match status" value="1"/>
</dbReference>
<dbReference type="GO" id="GO:0004467">
    <property type="term" value="F:long-chain fatty acid-CoA ligase activity"/>
    <property type="evidence" value="ECO:0007669"/>
    <property type="project" value="TreeGrafter"/>
</dbReference>
<name>E2BR32_HARSA</name>
<keyword evidence="9" id="KW-0576">Peroxisome</keyword>
<evidence type="ECO:0000256" key="8">
    <source>
        <dbReference type="ARBA" id="ARBA00023033"/>
    </source>
</evidence>
<evidence type="ECO:0000313" key="15">
    <source>
        <dbReference type="EMBL" id="EFN81838.1"/>
    </source>
</evidence>
<keyword evidence="8" id="KW-0503">Monooxygenase</keyword>
<evidence type="ECO:0000256" key="3">
    <source>
        <dbReference type="ARBA" id="ARBA00012532"/>
    </source>
</evidence>
<dbReference type="OMA" id="WTFRHRI"/>
<dbReference type="InterPro" id="IPR020845">
    <property type="entry name" value="AMP-binding_CS"/>
</dbReference>
<keyword evidence="7" id="KW-0560">Oxidoreductase</keyword>
<evidence type="ECO:0000256" key="12">
    <source>
        <dbReference type="ARBA" id="ARBA00048497"/>
    </source>
</evidence>
<dbReference type="Proteomes" id="UP000008237">
    <property type="component" value="Unassembled WGS sequence"/>
</dbReference>
<accession>E2BR32</accession>
<gene>
    <name evidence="15" type="ORF">EAI_12327</name>
</gene>
<evidence type="ECO:0000256" key="11">
    <source>
        <dbReference type="ARBA" id="ARBA00023262"/>
    </source>
</evidence>
<dbReference type="Pfam" id="PF13193">
    <property type="entry name" value="AMP-binding_C"/>
    <property type="match status" value="1"/>
</dbReference>
<dbReference type="FunCoup" id="E2BR32">
    <property type="interactions" value="236"/>
</dbReference>
<reference evidence="15 16" key="1">
    <citation type="journal article" date="2010" name="Science">
        <title>Genomic comparison of the ants Camponotus floridanus and Harpegnathos saltator.</title>
        <authorList>
            <person name="Bonasio R."/>
            <person name="Zhang G."/>
            <person name="Ye C."/>
            <person name="Mutti N.S."/>
            <person name="Fang X."/>
            <person name="Qin N."/>
            <person name="Donahue G."/>
            <person name="Yang P."/>
            <person name="Li Q."/>
            <person name="Li C."/>
            <person name="Zhang P."/>
            <person name="Huang Z."/>
            <person name="Berger S.L."/>
            <person name="Reinberg D."/>
            <person name="Wang J."/>
            <person name="Liebig J."/>
        </authorList>
    </citation>
    <scope>NUCLEOTIDE SEQUENCE [LARGE SCALE GENOMIC DNA]</scope>
    <source>
        <strain evidence="15 16">R22 G/1</strain>
    </source>
</reference>
<dbReference type="STRING" id="610380.E2BR32"/>
<evidence type="ECO:0000259" key="13">
    <source>
        <dbReference type="Pfam" id="PF00501"/>
    </source>
</evidence>
<proteinExistence type="inferred from homology"/>
<dbReference type="EC" id="1.13.12.7" evidence="3"/>
<dbReference type="GO" id="GO:0008218">
    <property type="term" value="P:bioluminescence"/>
    <property type="evidence" value="ECO:0007669"/>
    <property type="project" value="UniProtKB-KW"/>
</dbReference>
<evidence type="ECO:0000256" key="10">
    <source>
        <dbReference type="ARBA" id="ARBA00023223"/>
    </source>
</evidence>
<keyword evidence="6" id="KW-0067">ATP-binding</keyword>
<dbReference type="FunFam" id="3.30.300.30:FF:000007">
    <property type="entry name" value="4-coumarate--CoA ligase 2"/>
    <property type="match status" value="1"/>
</dbReference>
<dbReference type="InterPro" id="IPR042099">
    <property type="entry name" value="ANL_N_sf"/>
</dbReference>
<keyword evidence="11" id="KW-0599">Photoprotein</keyword>
<dbReference type="EMBL" id="GL449898">
    <property type="protein sequence ID" value="EFN81838.1"/>
    <property type="molecule type" value="Genomic_DNA"/>
</dbReference>
<dbReference type="GO" id="GO:0005777">
    <property type="term" value="C:peroxisome"/>
    <property type="evidence" value="ECO:0007669"/>
    <property type="project" value="UniProtKB-SubCell"/>
</dbReference>
<dbReference type="OrthoDB" id="10253869at2759"/>
<dbReference type="PANTHER" id="PTHR24096:SF422">
    <property type="entry name" value="BCDNA.GH02901"/>
    <property type="match status" value="1"/>
</dbReference>
<organism evidence="16">
    <name type="scientific">Harpegnathos saltator</name>
    <name type="common">Jerdon's jumping ant</name>
    <dbReference type="NCBI Taxonomy" id="610380"/>
    <lineage>
        <taxon>Eukaryota</taxon>
        <taxon>Metazoa</taxon>
        <taxon>Ecdysozoa</taxon>
        <taxon>Arthropoda</taxon>
        <taxon>Hexapoda</taxon>
        <taxon>Insecta</taxon>
        <taxon>Pterygota</taxon>
        <taxon>Neoptera</taxon>
        <taxon>Endopterygota</taxon>
        <taxon>Hymenoptera</taxon>
        <taxon>Apocrita</taxon>
        <taxon>Aculeata</taxon>
        <taxon>Formicoidea</taxon>
        <taxon>Formicidae</taxon>
        <taxon>Ponerinae</taxon>
        <taxon>Ponerini</taxon>
        <taxon>Harpegnathos</taxon>
    </lineage>
</organism>
<feature type="domain" description="AMP-binding enzyme C-terminal" evidence="14">
    <location>
        <begin position="507"/>
        <end position="583"/>
    </location>
</feature>
<keyword evidence="15" id="KW-0436">Ligase</keyword>
<dbReference type="Pfam" id="PF00501">
    <property type="entry name" value="AMP-binding"/>
    <property type="match status" value="1"/>
</dbReference>
<evidence type="ECO:0000256" key="7">
    <source>
        <dbReference type="ARBA" id="ARBA00023002"/>
    </source>
</evidence>
<dbReference type="InterPro" id="IPR025110">
    <property type="entry name" value="AMP-bd_C"/>
</dbReference>
<dbReference type="CDD" id="cd05911">
    <property type="entry name" value="Firefly_Luc_like"/>
    <property type="match status" value="1"/>
</dbReference>